<keyword evidence="2" id="KW-1185">Reference proteome</keyword>
<evidence type="ECO:0000313" key="1">
    <source>
        <dbReference type="EMBL" id="KAJ1895400.1"/>
    </source>
</evidence>
<evidence type="ECO:0000313" key="2">
    <source>
        <dbReference type="Proteomes" id="UP001150581"/>
    </source>
</evidence>
<comment type="caution">
    <text evidence="1">The sequence shown here is derived from an EMBL/GenBank/DDBJ whole genome shotgun (WGS) entry which is preliminary data.</text>
</comment>
<name>A0ACC1IKS0_9FUNG</name>
<protein>
    <submittedName>
        <fullName evidence="1">Uncharacterized protein</fullName>
    </submittedName>
</protein>
<reference evidence="1" key="1">
    <citation type="submission" date="2022-07" db="EMBL/GenBank/DDBJ databases">
        <title>Phylogenomic reconstructions and comparative analyses of Kickxellomycotina fungi.</title>
        <authorList>
            <person name="Reynolds N.K."/>
            <person name="Stajich J.E."/>
            <person name="Barry K."/>
            <person name="Grigoriev I.V."/>
            <person name="Crous P."/>
            <person name="Smith M.E."/>
        </authorList>
    </citation>
    <scope>NUCLEOTIDE SEQUENCE</scope>
    <source>
        <strain evidence="1">Benny 63K</strain>
    </source>
</reference>
<dbReference type="Proteomes" id="UP001150581">
    <property type="component" value="Unassembled WGS sequence"/>
</dbReference>
<accession>A0ACC1IKS0</accession>
<organism evidence="1 2">
    <name type="scientific">Kickxella alabastrina</name>
    <dbReference type="NCBI Taxonomy" id="61397"/>
    <lineage>
        <taxon>Eukaryota</taxon>
        <taxon>Fungi</taxon>
        <taxon>Fungi incertae sedis</taxon>
        <taxon>Zoopagomycota</taxon>
        <taxon>Kickxellomycotina</taxon>
        <taxon>Kickxellomycetes</taxon>
        <taxon>Kickxellales</taxon>
        <taxon>Kickxellaceae</taxon>
        <taxon>Kickxella</taxon>
    </lineage>
</organism>
<gene>
    <name evidence="1" type="ORF">LPJ66_004617</name>
</gene>
<sequence>MLLDTLPSNIHKQILQYLRSWDYTQTDLRSLSQVSRHLRKLTLPSVYEYFTLTDIILSQDYDNFSAVQPHLSRVLVADDPEISDNQWVVTLDELERMSWEHVRMVSVELEGLRCRQGAECRRRILAFVHGWLGHVAELWVGLGAGSSEVERFFTSGGSGAFAQVEELRVIGKTMGTEVLGMQVPEYPHLTVVYLDGSAARSTDILEVVRRSSSTLADLNMDEFQAEMAVALGMSPLAEPLVVYPVLRRLAVSSANDHEGDLLDGRSLPAVTSLYCSQTQYPVYNGSNIISNSTQVRLLRHPWPAARCLAVDALSRGDLLLLGESLPQLQVLSVGALGGDVHLGDIHRPAAALQMRDLRAVLSALPGLVDLRIEVPEPYEDMYTGLVEEPSSAVDRPADPLMLATDLVPEPHLVLRHLTVNAWALTFDQILGAIDALPQLNALECVLLFSSRHPATRQLHAGGNHLASVSLAHTVPLRMKHVFKANLLRFAGALAGKRLRALDVYGALEITGIEKTLERALPGCVTNFYPLVPSFEQEYE</sequence>
<dbReference type="EMBL" id="JANBPG010000572">
    <property type="protein sequence ID" value="KAJ1895400.1"/>
    <property type="molecule type" value="Genomic_DNA"/>
</dbReference>
<proteinExistence type="predicted"/>